<name>A0A6N2ZBS2_VEIPA</name>
<gene>
    <name evidence="3" type="ORF">VPLFYP99_01150</name>
</gene>
<dbReference type="AlphaFoldDB" id="A0A6N2ZBS2"/>
<feature type="coiled-coil region" evidence="1">
    <location>
        <begin position="359"/>
        <end position="454"/>
    </location>
</feature>
<dbReference type="SUPFAM" id="SSF52540">
    <property type="entry name" value="P-loop containing nucleoside triphosphate hydrolases"/>
    <property type="match status" value="1"/>
</dbReference>
<protein>
    <recommendedName>
        <fullName evidence="2">Protein CR006 P-loop domain-containing protein</fullName>
    </recommendedName>
</protein>
<organism evidence="3">
    <name type="scientific">Veillonella parvula</name>
    <name type="common">Staphylococcus parvulus</name>
    <dbReference type="NCBI Taxonomy" id="29466"/>
    <lineage>
        <taxon>Bacteria</taxon>
        <taxon>Bacillati</taxon>
        <taxon>Bacillota</taxon>
        <taxon>Negativicutes</taxon>
        <taxon>Veillonellales</taxon>
        <taxon>Veillonellaceae</taxon>
        <taxon>Veillonella</taxon>
    </lineage>
</organism>
<keyword evidence="1" id="KW-0175">Coiled coil</keyword>
<dbReference type="RefSeq" id="WP_156697083.1">
    <property type="nucleotide sequence ID" value="NZ_CACRUG010000005.1"/>
</dbReference>
<accession>A0A6N2ZBS2</accession>
<reference evidence="3" key="1">
    <citation type="submission" date="2019-11" db="EMBL/GenBank/DDBJ databases">
        <authorList>
            <person name="Feng L."/>
        </authorList>
    </citation>
    <scope>NUCLEOTIDE SEQUENCE</scope>
    <source>
        <strain evidence="3">VparvulaLFYP99</strain>
    </source>
</reference>
<evidence type="ECO:0000259" key="2">
    <source>
        <dbReference type="Pfam" id="PF13166"/>
    </source>
</evidence>
<feature type="domain" description="Protein CR006 P-loop" evidence="2">
    <location>
        <begin position="11"/>
        <end position="710"/>
    </location>
</feature>
<proteinExistence type="predicted"/>
<sequence length="724" mass="85266">MITKIKMNNVSSYKNSTSLETDKKVNLLYGLNGTGKSTLSNFLYNRSDDKFSDCSVEGLKETDTILVYNQQFIKDNFYETEDIPGIFTLSKENKDIKELIDKARYELSKIKKDKEAVELEEKNVSEQYEKSIEDYKNKFWTLKKEFTGEDNVLGYCLDGLRSSKSVLFKYLVNLKKVEQEPDYELETLKSEAAELRSGVGKESSINKISLVEDKIENLELLEKIIVGNNNSTVSVVIDKLKNSDWVNKGLTYIDTDENPSICPFCQQKTISKEFVEQIYKYFDNSYEGDKNKLGFLLKDYSDKAFYIFNEVEKLKANRFLNNNNINDIERNLLTLDNLIKSNKSKIEDKIDTPSLSVTLESSEEVVSNINKIIEDANQRILEYNKKIENIEASRNKIKEKFWNLMQIRFDTVINDYNKKKIEYDNYIKEYNKKIEGLKKEIENQQSIIRENQKKTINIDEAVDNIKGALLDIGIMDFSIEKYSDEESLYHIKREACEEDHVFQTLSEGEKMVISFLYFLERCKGEVERDSTSTNKIIVIDDPISSLSHIHVFNIGRLIHNEFLRTDKYEQIFVLTHSLYFFYELTNINHEQRESTQKLFRLCKNEGGSSFNIMKYEEIQNDYQAYWHIIKDQNQPPALIANCMRNIIEYFFNFVEKQDYNNVFQKPELQKTNFMAFNRYMNRESHSKGQNIFDIKEFNYSDFKRAFELVFTHTGYSKHYKKMMK</sequence>
<dbReference type="EMBL" id="CACRUG010000005">
    <property type="protein sequence ID" value="VYT77105.1"/>
    <property type="molecule type" value="Genomic_DNA"/>
</dbReference>
<dbReference type="InterPro" id="IPR026866">
    <property type="entry name" value="CR006_AAA"/>
</dbReference>
<feature type="coiled-coil region" evidence="1">
    <location>
        <begin position="93"/>
        <end position="145"/>
    </location>
</feature>
<evidence type="ECO:0000313" key="3">
    <source>
        <dbReference type="EMBL" id="VYT77105.1"/>
    </source>
</evidence>
<evidence type="ECO:0000256" key="1">
    <source>
        <dbReference type="SAM" id="Coils"/>
    </source>
</evidence>
<dbReference type="Gene3D" id="3.40.50.300">
    <property type="entry name" value="P-loop containing nucleotide triphosphate hydrolases"/>
    <property type="match status" value="2"/>
</dbReference>
<dbReference type="InterPro" id="IPR027417">
    <property type="entry name" value="P-loop_NTPase"/>
</dbReference>
<dbReference type="Pfam" id="PF13166">
    <property type="entry name" value="AAA_13"/>
    <property type="match status" value="1"/>
</dbReference>